<evidence type="ECO:0000256" key="8">
    <source>
        <dbReference type="ARBA" id="ARBA00023242"/>
    </source>
</evidence>
<dbReference type="InterPro" id="IPR000536">
    <property type="entry name" value="Nucl_hrmn_rcpt_lig-bd"/>
</dbReference>
<keyword evidence="2 9" id="KW-0863">Zinc-finger</keyword>
<evidence type="ECO:0000256" key="6">
    <source>
        <dbReference type="ARBA" id="ARBA00023163"/>
    </source>
</evidence>
<dbReference type="PANTHER" id="PTHR24082">
    <property type="entry name" value="NUCLEAR HORMONE RECEPTOR"/>
    <property type="match status" value="1"/>
</dbReference>
<evidence type="ECO:0000256" key="9">
    <source>
        <dbReference type="RuleBase" id="RU004334"/>
    </source>
</evidence>
<dbReference type="PROSITE" id="PS51843">
    <property type="entry name" value="NR_LBD"/>
    <property type="match status" value="1"/>
</dbReference>
<keyword evidence="8 9" id="KW-0539">Nucleus</keyword>
<evidence type="ECO:0000256" key="7">
    <source>
        <dbReference type="ARBA" id="ARBA00023170"/>
    </source>
</evidence>
<evidence type="ECO:0000259" key="12">
    <source>
        <dbReference type="PROSITE" id="PS51843"/>
    </source>
</evidence>
<evidence type="ECO:0000313" key="14">
    <source>
        <dbReference type="Proteomes" id="UP001217089"/>
    </source>
</evidence>
<dbReference type="InterPro" id="IPR035500">
    <property type="entry name" value="NHR-like_dom_sf"/>
</dbReference>
<comment type="similarity">
    <text evidence="9">Belongs to the nuclear hormone receptor family.</text>
</comment>
<feature type="compositionally biased region" description="Polar residues" evidence="10">
    <location>
        <begin position="16"/>
        <end position="38"/>
    </location>
</feature>
<feature type="region of interest" description="Disordered" evidence="10">
    <location>
        <begin position="1"/>
        <end position="38"/>
    </location>
</feature>
<keyword evidence="6 9" id="KW-0804">Transcription</keyword>
<dbReference type="PRINTS" id="PR00398">
    <property type="entry name" value="STRDHORMONER"/>
</dbReference>
<evidence type="ECO:0000259" key="11">
    <source>
        <dbReference type="PROSITE" id="PS51030"/>
    </source>
</evidence>
<organism evidence="13 14">
    <name type="scientific">Tegillarca granosa</name>
    <name type="common">Malaysian cockle</name>
    <name type="synonym">Anadara granosa</name>
    <dbReference type="NCBI Taxonomy" id="220873"/>
    <lineage>
        <taxon>Eukaryota</taxon>
        <taxon>Metazoa</taxon>
        <taxon>Spiralia</taxon>
        <taxon>Lophotrochozoa</taxon>
        <taxon>Mollusca</taxon>
        <taxon>Bivalvia</taxon>
        <taxon>Autobranchia</taxon>
        <taxon>Pteriomorphia</taxon>
        <taxon>Arcoida</taxon>
        <taxon>Arcoidea</taxon>
        <taxon>Arcidae</taxon>
        <taxon>Tegillarca</taxon>
    </lineage>
</organism>
<dbReference type="PANTHER" id="PTHR24082:SF473">
    <property type="entry name" value="ECDYSONE-INDUCED PROTEIN 75B, ISOFORM B"/>
    <property type="match status" value="1"/>
</dbReference>
<dbReference type="SMART" id="SM00430">
    <property type="entry name" value="HOLI"/>
    <property type="match status" value="1"/>
</dbReference>
<dbReference type="PROSITE" id="PS00031">
    <property type="entry name" value="NUCLEAR_REC_DBD_1"/>
    <property type="match status" value="1"/>
</dbReference>
<evidence type="ECO:0000256" key="4">
    <source>
        <dbReference type="ARBA" id="ARBA00023015"/>
    </source>
</evidence>
<evidence type="ECO:0000313" key="13">
    <source>
        <dbReference type="EMBL" id="KAJ8298664.1"/>
    </source>
</evidence>
<evidence type="ECO:0000256" key="2">
    <source>
        <dbReference type="ARBA" id="ARBA00022771"/>
    </source>
</evidence>
<feature type="region of interest" description="Disordered" evidence="10">
    <location>
        <begin position="119"/>
        <end position="148"/>
    </location>
</feature>
<dbReference type="Pfam" id="PF00105">
    <property type="entry name" value="zf-C4"/>
    <property type="match status" value="1"/>
</dbReference>
<keyword evidence="1 9" id="KW-0479">Metal-binding</keyword>
<dbReference type="InterPro" id="IPR050234">
    <property type="entry name" value="Nuclear_hormone_rcpt_NR1"/>
</dbReference>
<dbReference type="InterPro" id="IPR001723">
    <property type="entry name" value="Nuclear_hrmn_rcpt"/>
</dbReference>
<dbReference type="InterPro" id="IPR013088">
    <property type="entry name" value="Znf_NHR/GATA"/>
</dbReference>
<gene>
    <name evidence="13" type="ORF">KUTeg_022724</name>
</gene>
<dbReference type="EMBL" id="JARBDR010000921">
    <property type="protein sequence ID" value="KAJ8298664.1"/>
    <property type="molecule type" value="Genomic_DNA"/>
</dbReference>
<keyword evidence="4 9" id="KW-0805">Transcription regulation</keyword>
<evidence type="ECO:0000256" key="3">
    <source>
        <dbReference type="ARBA" id="ARBA00022833"/>
    </source>
</evidence>
<dbReference type="Pfam" id="PF00104">
    <property type="entry name" value="Hormone_recep"/>
    <property type="match status" value="1"/>
</dbReference>
<feature type="non-terminal residue" evidence="13">
    <location>
        <position position="545"/>
    </location>
</feature>
<dbReference type="PRINTS" id="PR00047">
    <property type="entry name" value="STROIDFINGER"/>
</dbReference>
<feature type="domain" description="NR LBD" evidence="12">
    <location>
        <begin position="281"/>
        <end position="498"/>
    </location>
</feature>
<sequence>MDSVESMEIGECASVDVSTSEPSTAELGPQTQEPDSTTTTYVALQPVQSEPVLASLQPVQSPAQLQPIQAGQVTTTDIAAGCPVQAELRQQCDNEMVLGQSAQKWDYLVYAASASPMASDTASLGSDYSPVPSPSTTQQDVGKCERKHQSSTSKDVKCKQKNTCTMQHDVVKSEVKSCGKSDSSQCKASCSAPFLPPCKVCGDRASGFHYGVNTCEPCKGFFRRSIVKIEHHKEAYKCTMSGKCSLGPGTRHACSYCRYHKCLEVGMSKDAIKTGRYTYEKRTKITQEVKKLEQMEKGYPELEIKEEDSEGIIRELEAYMKRIEMFGSMSVLPVEVYEEFYKETASHFEFGFLCMFHGINTELNVVTSNKGSVHKDDVAKVVDKTFLDDLFQCAKTFKCLKLTEEEVALIRGIVITFRDRCELQEPDRVEQIQWRLINCLRVFNKRRGLNPDLRLCQIFDRLTALRSISEMCRKLDQQKAQWSAIKDHPLVLDVITITVNDDNFVLGNIGLLICIEKRLDSLVYHGEAKSINSHEDRLDYRWTDN</sequence>
<keyword evidence="5 9" id="KW-0238">DNA-binding</keyword>
<dbReference type="Gene3D" id="1.10.565.10">
    <property type="entry name" value="Retinoid X Receptor"/>
    <property type="match status" value="1"/>
</dbReference>
<proteinExistence type="inferred from homology"/>
<feature type="domain" description="Nuclear receptor" evidence="11">
    <location>
        <begin position="195"/>
        <end position="274"/>
    </location>
</feature>
<keyword evidence="3 9" id="KW-0862">Zinc</keyword>
<dbReference type="SUPFAM" id="SSF48508">
    <property type="entry name" value="Nuclear receptor ligand-binding domain"/>
    <property type="match status" value="1"/>
</dbReference>
<dbReference type="PROSITE" id="PS51030">
    <property type="entry name" value="NUCLEAR_REC_DBD_2"/>
    <property type="match status" value="1"/>
</dbReference>
<evidence type="ECO:0000256" key="10">
    <source>
        <dbReference type="SAM" id="MobiDB-lite"/>
    </source>
</evidence>
<dbReference type="CDD" id="cd06916">
    <property type="entry name" value="NR_DBD_like"/>
    <property type="match status" value="1"/>
</dbReference>
<name>A0ABQ9E3C4_TEGGR</name>
<dbReference type="InterPro" id="IPR001628">
    <property type="entry name" value="Znf_hrmn_rcpt"/>
</dbReference>
<keyword evidence="14" id="KW-1185">Reference proteome</keyword>
<evidence type="ECO:0000256" key="1">
    <source>
        <dbReference type="ARBA" id="ARBA00022723"/>
    </source>
</evidence>
<reference evidence="13 14" key="1">
    <citation type="submission" date="2022-12" db="EMBL/GenBank/DDBJ databases">
        <title>Chromosome-level genome of Tegillarca granosa.</title>
        <authorList>
            <person name="Kim J."/>
        </authorList>
    </citation>
    <scope>NUCLEOTIDE SEQUENCE [LARGE SCALE GENOMIC DNA]</scope>
    <source>
        <strain evidence="13">Teg-2019</strain>
        <tissue evidence="13">Adductor muscle</tissue>
    </source>
</reference>
<dbReference type="SUPFAM" id="SSF57716">
    <property type="entry name" value="Glucocorticoid receptor-like (DNA-binding domain)"/>
    <property type="match status" value="1"/>
</dbReference>
<comment type="caution">
    <text evidence="13">The sequence shown here is derived from an EMBL/GenBank/DDBJ whole genome shotgun (WGS) entry which is preliminary data.</text>
</comment>
<dbReference type="Gene3D" id="3.30.50.10">
    <property type="entry name" value="Erythroid Transcription Factor GATA-1, subunit A"/>
    <property type="match status" value="1"/>
</dbReference>
<evidence type="ECO:0000256" key="5">
    <source>
        <dbReference type="ARBA" id="ARBA00023125"/>
    </source>
</evidence>
<accession>A0ABQ9E3C4</accession>
<comment type="subcellular location">
    <subcellularLocation>
        <location evidence="9">Nucleus</location>
    </subcellularLocation>
</comment>
<keyword evidence="7 9" id="KW-0675">Receptor</keyword>
<protein>
    <submittedName>
        <fullName evidence="13">Uncharacterized protein</fullName>
    </submittedName>
</protein>
<dbReference type="SMART" id="SM00399">
    <property type="entry name" value="ZnF_C4"/>
    <property type="match status" value="1"/>
</dbReference>
<dbReference type="Proteomes" id="UP001217089">
    <property type="component" value="Unassembled WGS sequence"/>
</dbReference>